<sequence length="147" mass="15904">MRARDGIRFVLLVMLAVAAGGCVRHRAPRVVEISVPDTPGGNAIFGAIGRDSGGHVWFAVSAKHVEDPSAHLFEYDPASGKLIDRGDVVSAMKQCGVYRPGDRQMKIHSRIVQAADGHMYFSSMDEEGEDVSSPDETAHNNLQDAED</sequence>
<feature type="compositionally biased region" description="Acidic residues" evidence="1">
    <location>
        <begin position="124"/>
        <end position="133"/>
    </location>
</feature>
<evidence type="ECO:0000256" key="1">
    <source>
        <dbReference type="SAM" id="MobiDB-lite"/>
    </source>
</evidence>
<proteinExistence type="predicted"/>
<dbReference type="PROSITE" id="PS51257">
    <property type="entry name" value="PROKAR_LIPOPROTEIN"/>
    <property type="match status" value="1"/>
</dbReference>
<organism evidence="2">
    <name type="scientific">marine sediment metagenome</name>
    <dbReference type="NCBI Taxonomy" id="412755"/>
    <lineage>
        <taxon>unclassified sequences</taxon>
        <taxon>metagenomes</taxon>
        <taxon>ecological metagenomes</taxon>
    </lineage>
</organism>
<feature type="region of interest" description="Disordered" evidence="1">
    <location>
        <begin position="124"/>
        <end position="147"/>
    </location>
</feature>
<dbReference type="EMBL" id="LAZR01017556">
    <property type="protein sequence ID" value="KKL99916.1"/>
    <property type="molecule type" value="Genomic_DNA"/>
</dbReference>
<name>A0A0F9HA97_9ZZZZ</name>
<reference evidence="2" key="1">
    <citation type="journal article" date="2015" name="Nature">
        <title>Complex archaea that bridge the gap between prokaryotes and eukaryotes.</title>
        <authorList>
            <person name="Spang A."/>
            <person name="Saw J.H."/>
            <person name="Jorgensen S.L."/>
            <person name="Zaremba-Niedzwiedzka K."/>
            <person name="Martijn J."/>
            <person name="Lind A.E."/>
            <person name="van Eijk R."/>
            <person name="Schleper C."/>
            <person name="Guy L."/>
            <person name="Ettema T.J."/>
        </authorList>
    </citation>
    <scope>NUCLEOTIDE SEQUENCE</scope>
</reference>
<gene>
    <name evidence="2" type="ORF">LCGC14_1809660</name>
</gene>
<protein>
    <submittedName>
        <fullName evidence="2">Uncharacterized protein</fullName>
    </submittedName>
</protein>
<dbReference type="AlphaFoldDB" id="A0A0F9HA97"/>
<evidence type="ECO:0000313" key="2">
    <source>
        <dbReference type="EMBL" id="KKL99916.1"/>
    </source>
</evidence>
<accession>A0A0F9HA97</accession>
<comment type="caution">
    <text evidence="2">The sequence shown here is derived from an EMBL/GenBank/DDBJ whole genome shotgun (WGS) entry which is preliminary data.</text>
</comment>
<feature type="non-terminal residue" evidence="2">
    <location>
        <position position="147"/>
    </location>
</feature>